<dbReference type="InterPro" id="IPR017853">
    <property type="entry name" value="GH"/>
</dbReference>
<sequence length="540" mass="63059">MKPKGSLWYKNAIFYEVYVRAFYDSNGDGHGDLAGLIQKLDYLRDFGVDCLWLLPIYPSPLRDDGYDIADYYNVLPTYGDLNDFKELVRQAHQRGMRVIADLVLNHTSDQHPWFQSARSSRNSPYRDYYVWSDTDQKYKEARIIFLDTEKSNWTWDEVAGQYYWHRFYSSQPDLNYDNPAVREEMKKIIRFWMDMGIDGFRADAVPYLFEREGTNCENLPETHAYLKEVRAFLDEHYPEAILLGEANQWPEDVLPYFGNGDELHMNFHFPLMPRLYMALKKADKSPLEWVFERTPAIPENCQWCTFLRNHDELTLEMITSEEREFMWREYAPDPRMRLNLGIRRRLAPLMENDQRRIRLLYSMLFSLPGTPIIYYGDEIGMGDNIELFDRNGVRTPMQWDSSPTAGFSSALPSQWYAPVVSTPPFDPQHVNVADQIQSTDSLYHFLKHLIALRKVRSELSSGEMGWIETGSPSVAAVWRVEGSRWLCAVHNLADKAQEINLNLPVQTGVYTDLVGGQVSLNTNESRLKLQPYQTLWFANS</sequence>
<evidence type="ECO:0000256" key="1">
    <source>
        <dbReference type="ARBA" id="ARBA00001595"/>
    </source>
</evidence>
<dbReference type="Proteomes" id="UP000050514">
    <property type="component" value="Unassembled WGS sequence"/>
</dbReference>
<keyword evidence="10" id="KW-1185">Reference proteome</keyword>
<comment type="similarity">
    <text evidence="2">Belongs to the glycosyl hydrolase 13 family. TreS subfamily.</text>
</comment>
<dbReference type="InterPro" id="IPR006047">
    <property type="entry name" value="GH13_cat_dom"/>
</dbReference>
<dbReference type="RefSeq" id="WP_061915249.1">
    <property type="nucleotide sequence ID" value="NZ_DF967971.1"/>
</dbReference>
<dbReference type="InterPro" id="IPR012810">
    <property type="entry name" value="TreS/a-amylase_N"/>
</dbReference>
<name>A0A0P6XER0_9CHLR</name>
<dbReference type="SMART" id="SM00642">
    <property type="entry name" value="Aamy"/>
    <property type="match status" value="1"/>
</dbReference>
<dbReference type="Gene3D" id="3.90.400.10">
    <property type="entry name" value="Oligo-1,6-glucosidase, Domain 2"/>
    <property type="match status" value="1"/>
</dbReference>
<comment type="catalytic activity">
    <reaction evidence="1">
        <text>D-maltose = alpha,alpha-trehalose</text>
        <dbReference type="Rhea" id="RHEA:15145"/>
        <dbReference type="ChEBI" id="CHEBI:16551"/>
        <dbReference type="ChEBI" id="CHEBI:17306"/>
        <dbReference type="EC" id="5.4.99.16"/>
    </reaction>
</comment>
<organism evidence="9 10">
    <name type="scientific">Bellilinea caldifistulae</name>
    <dbReference type="NCBI Taxonomy" id="360411"/>
    <lineage>
        <taxon>Bacteria</taxon>
        <taxon>Bacillati</taxon>
        <taxon>Chloroflexota</taxon>
        <taxon>Anaerolineae</taxon>
        <taxon>Anaerolineales</taxon>
        <taxon>Anaerolineaceae</taxon>
        <taxon>Bellilinea</taxon>
    </lineage>
</organism>
<evidence type="ECO:0000256" key="3">
    <source>
        <dbReference type="ARBA" id="ARBA00012619"/>
    </source>
</evidence>
<evidence type="ECO:0000259" key="8">
    <source>
        <dbReference type="SMART" id="SM00642"/>
    </source>
</evidence>
<dbReference type="OrthoDB" id="9805159at2"/>
<dbReference type="Gene3D" id="2.60.40.1180">
    <property type="entry name" value="Golgi alpha-mannosidase II"/>
    <property type="match status" value="1"/>
</dbReference>
<keyword evidence="6" id="KW-0413">Isomerase</keyword>
<dbReference type="InterPro" id="IPR045857">
    <property type="entry name" value="O16G_dom_2"/>
</dbReference>
<dbReference type="SUPFAM" id="SSF51011">
    <property type="entry name" value="Glycosyl hydrolase domain"/>
    <property type="match status" value="1"/>
</dbReference>
<keyword evidence="5" id="KW-0106">Calcium</keyword>
<gene>
    <name evidence="9" type="ORF">AC812_14910</name>
</gene>
<accession>A0A0P6XER0</accession>
<evidence type="ECO:0000256" key="7">
    <source>
        <dbReference type="ARBA" id="ARBA00031378"/>
    </source>
</evidence>
<dbReference type="GO" id="GO:0005975">
    <property type="term" value="P:carbohydrate metabolic process"/>
    <property type="evidence" value="ECO:0007669"/>
    <property type="project" value="InterPro"/>
</dbReference>
<evidence type="ECO:0000256" key="2">
    <source>
        <dbReference type="ARBA" id="ARBA00005496"/>
    </source>
</evidence>
<dbReference type="CDD" id="cd11334">
    <property type="entry name" value="AmyAc_TreS"/>
    <property type="match status" value="1"/>
</dbReference>
<protein>
    <recommendedName>
        <fullName evidence="3">maltose alpha-D-glucosyltransferase</fullName>
        <ecNumber evidence="3">5.4.99.16</ecNumber>
    </recommendedName>
    <alternativeName>
        <fullName evidence="7">Maltose alpha-D-glucosyltransferase</fullName>
    </alternativeName>
</protein>
<reference evidence="9 10" key="1">
    <citation type="submission" date="2015-07" db="EMBL/GenBank/DDBJ databases">
        <title>Draft genome of Bellilinea caldifistulae DSM 17877.</title>
        <authorList>
            <person name="Hemp J."/>
            <person name="Ward L.M."/>
            <person name="Pace L.A."/>
            <person name="Fischer W.W."/>
        </authorList>
    </citation>
    <scope>NUCLEOTIDE SEQUENCE [LARGE SCALE GENOMIC DNA]</scope>
    <source>
        <strain evidence="9 10">GOMI-1</strain>
    </source>
</reference>
<evidence type="ECO:0000256" key="6">
    <source>
        <dbReference type="ARBA" id="ARBA00023235"/>
    </source>
</evidence>
<dbReference type="GO" id="GO:0046872">
    <property type="term" value="F:metal ion binding"/>
    <property type="evidence" value="ECO:0007669"/>
    <property type="project" value="UniProtKB-KW"/>
</dbReference>
<proteinExistence type="inferred from homology"/>
<dbReference type="NCBIfam" id="TIGR02456">
    <property type="entry name" value="treS_nterm"/>
    <property type="match status" value="1"/>
</dbReference>
<dbReference type="InterPro" id="IPR013780">
    <property type="entry name" value="Glyco_hydro_b"/>
</dbReference>
<dbReference type="Pfam" id="PF00128">
    <property type="entry name" value="Alpha-amylase"/>
    <property type="match status" value="2"/>
</dbReference>
<dbReference type="EC" id="5.4.99.16" evidence="3"/>
<evidence type="ECO:0000256" key="4">
    <source>
        <dbReference type="ARBA" id="ARBA00022723"/>
    </source>
</evidence>
<evidence type="ECO:0000256" key="5">
    <source>
        <dbReference type="ARBA" id="ARBA00022837"/>
    </source>
</evidence>
<dbReference type="STRING" id="360411.AC812_14910"/>
<comment type="caution">
    <text evidence="9">The sequence shown here is derived from an EMBL/GenBank/DDBJ whole genome shotgun (WGS) entry which is preliminary data.</text>
</comment>
<dbReference type="AlphaFoldDB" id="A0A0P6XER0"/>
<dbReference type="GO" id="GO:0047471">
    <property type="term" value="F:maltose alpha-D-glucosyltransferase activity"/>
    <property type="evidence" value="ECO:0007669"/>
    <property type="project" value="UniProtKB-EC"/>
</dbReference>
<dbReference type="PANTHER" id="PTHR10357">
    <property type="entry name" value="ALPHA-AMYLASE FAMILY MEMBER"/>
    <property type="match status" value="1"/>
</dbReference>
<dbReference type="FunFam" id="3.20.20.80:FF:000055">
    <property type="entry name" value="Trehalose synthase"/>
    <property type="match status" value="1"/>
</dbReference>
<dbReference type="PATRIC" id="fig|360411.5.peg.798"/>
<feature type="domain" description="Glycosyl hydrolase family 13 catalytic" evidence="8">
    <location>
        <begin position="16"/>
        <end position="437"/>
    </location>
</feature>
<dbReference type="EMBL" id="LGHJ01000020">
    <property type="protein sequence ID" value="KPL73661.1"/>
    <property type="molecule type" value="Genomic_DNA"/>
</dbReference>
<dbReference type="SUPFAM" id="SSF51445">
    <property type="entry name" value="(Trans)glycosidases"/>
    <property type="match status" value="1"/>
</dbReference>
<dbReference type="PANTHER" id="PTHR10357:SF219">
    <property type="entry name" value="MALTOSE ALPHA-D-GLUCOSYLTRANSFERASE"/>
    <property type="match status" value="1"/>
</dbReference>
<keyword evidence="4" id="KW-0479">Metal-binding</keyword>
<evidence type="ECO:0000313" key="9">
    <source>
        <dbReference type="EMBL" id="KPL73661.1"/>
    </source>
</evidence>
<dbReference type="Gene3D" id="3.20.20.80">
    <property type="entry name" value="Glycosidases"/>
    <property type="match status" value="1"/>
</dbReference>
<evidence type="ECO:0000313" key="10">
    <source>
        <dbReference type="Proteomes" id="UP000050514"/>
    </source>
</evidence>